<dbReference type="InterPro" id="IPR031248">
    <property type="entry name" value="RNF213"/>
</dbReference>
<feature type="coiled-coil region" evidence="7">
    <location>
        <begin position="217"/>
        <end position="244"/>
    </location>
</feature>
<sequence length="642" mass="74060">MPLFAYLCLSQCGKPATVAVCMTCGKEIGGRAYKLAADNTKWEGTDRTEMGHILGDSDHISGLFPERKLSNVSCGVLRLLTHLAMFLGSDFNLPVSVTLIELIYETIIHKITKIQERRTKVIGTEEVLQLSNNRIAKDRRLDKSQLSQLLFETSGHNIHISETSLYDNPSIWQYREHVSVEHLKLMIGRVRQTYPVLNIFLEEEHSLRPLRFVPNIMRLQKHLLQKYKRRLDKTEANNLKLKMVIEEFSKDEKSEELLECIDHFQQAWSMTKDFIQKDTFVVNKRIMQLKSGLAETVIDDDTPVSFLLPSHTDQGFLSYILLYFLLQRQNLFLEKYRQSKSIGFHARPFVQVRDITSTHMISYHPDSDLLPIVLANCNYTFQVGEGTRLEYNFATLESQLIDRFLITKSDILLDDEDAIETMVYKSDSTNSVVFLALRTTIKQDKISHVVMGQIKNEMSRLQYPDLCDHIQNVDIAINFLKSLGRIEPGSSFNDFVVDTLQLDDPCLNQKLKMSNIQSLWITLSYEKTKRLQDVSKESFDGIPSRFKEHLTDDQRKFVTTYADKLPLQRLSVLVDLLYECIVLTINTPQKDEETVDMATISLDDAISQHIYDQPYENEQHADKWLTEIIVSLKKTPKALSCL</sequence>
<keyword evidence="10" id="KW-1185">Reference proteome</keyword>
<comment type="caution">
    <text evidence="9">The sequence shown here is derived from an EMBL/GenBank/DDBJ whole genome shotgun (WGS) entry which is preliminary data.</text>
</comment>
<evidence type="ECO:0000256" key="6">
    <source>
        <dbReference type="ARBA" id="ARBA00022859"/>
    </source>
</evidence>
<dbReference type="GO" id="GO:0016887">
    <property type="term" value="F:ATP hydrolysis activity"/>
    <property type="evidence" value="ECO:0007669"/>
    <property type="project" value="InterPro"/>
</dbReference>
<organism evidence="9 10">
    <name type="scientific">Mytilus galloprovincialis</name>
    <name type="common">Mediterranean mussel</name>
    <dbReference type="NCBI Taxonomy" id="29158"/>
    <lineage>
        <taxon>Eukaryota</taxon>
        <taxon>Metazoa</taxon>
        <taxon>Spiralia</taxon>
        <taxon>Lophotrochozoa</taxon>
        <taxon>Mollusca</taxon>
        <taxon>Bivalvia</taxon>
        <taxon>Autobranchia</taxon>
        <taxon>Pteriomorphia</taxon>
        <taxon>Mytilida</taxon>
        <taxon>Mytiloidea</taxon>
        <taxon>Mytilidae</taxon>
        <taxon>Mytilinae</taxon>
        <taxon>Mytilus</taxon>
    </lineage>
</organism>
<evidence type="ECO:0000256" key="3">
    <source>
        <dbReference type="ARBA" id="ARBA00022723"/>
    </source>
</evidence>
<dbReference type="PANTHER" id="PTHR22605">
    <property type="entry name" value="RZ-TYPE DOMAIN-CONTAINING PROTEIN"/>
    <property type="match status" value="1"/>
</dbReference>
<dbReference type="EMBL" id="UYJE01007127">
    <property type="protein sequence ID" value="VDI52044.1"/>
    <property type="molecule type" value="Genomic_DNA"/>
</dbReference>
<keyword evidence="6" id="KW-0391">Immunity</keyword>
<dbReference type="GO" id="GO:0004842">
    <property type="term" value="F:ubiquitin-protein transferase activity"/>
    <property type="evidence" value="ECO:0007669"/>
    <property type="project" value="InterPro"/>
</dbReference>
<evidence type="ECO:0000313" key="9">
    <source>
        <dbReference type="EMBL" id="VDI52044.1"/>
    </source>
</evidence>
<dbReference type="GO" id="GO:0002376">
    <property type="term" value="P:immune system process"/>
    <property type="evidence" value="ECO:0007669"/>
    <property type="project" value="UniProtKB-KW"/>
</dbReference>
<keyword evidence="4" id="KW-0863">Zinc-finger</keyword>
<comment type="subcellular location">
    <subcellularLocation>
        <location evidence="1">Cytoplasm</location>
    </subcellularLocation>
</comment>
<dbReference type="GO" id="GO:0008270">
    <property type="term" value="F:zinc ion binding"/>
    <property type="evidence" value="ECO:0007669"/>
    <property type="project" value="UniProtKB-KW"/>
</dbReference>
<dbReference type="AlphaFoldDB" id="A0A8B6FLH1"/>
<evidence type="ECO:0000313" key="10">
    <source>
        <dbReference type="Proteomes" id="UP000596742"/>
    </source>
</evidence>
<dbReference type="PROSITE" id="PS51981">
    <property type="entry name" value="ZF_RZ"/>
    <property type="match status" value="1"/>
</dbReference>
<reference evidence="9" key="1">
    <citation type="submission" date="2018-11" db="EMBL/GenBank/DDBJ databases">
        <authorList>
            <person name="Alioto T."/>
            <person name="Alioto T."/>
        </authorList>
    </citation>
    <scope>NUCLEOTIDE SEQUENCE</scope>
</reference>
<evidence type="ECO:0000256" key="7">
    <source>
        <dbReference type="SAM" id="Coils"/>
    </source>
</evidence>
<evidence type="ECO:0000256" key="5">
    <source>
        <dbReference type="ARBA" id="ARBA00022833"/>
    </source>
</evidence>
<gene>
    <name evidence="9" type="ORF">MGAL_10B053864</name>
</gene>
<evidence type="ECO:0000256" key="4">
    <source>
        <dbReference type="ARBA" id="ARBA00022771"/>
    </source>
</evidence>
<dbReference type="InterPro" id="IPR046439">
    <property type="entry name" value="ZF_RZ_dom"/>
</dbReference>
<dbReference type="OrthoDB" id="6135597at2759"/>
<keyword evidence="5" id="KW-0862">Zinc</keyword>
<feature type="domain" description="RZ-type" evidence="8">
    <location>
        <begin position="1"/>
        <end position="50"/>
    </location>
</feature>
<evidence type="ECO:0000256" key="1">
    <source>
        <dbReference type="ARBA" id="ARBA00004496"/>
    </source>
</evidence>
<keyword evidence="2" id="KW-0963">Cytoplasm</keyword>
<dbReference type="Proteomes" id="UP000596742">
    <property type="component" value="Unassembled WGS sequence"/>
</dbReference>
<evidence type="ECO:0000259" key="8">
    <source>
        <dbReference type="PROSITE" id="PS51981"/>
    </source>
</evidence>
<protein>
    <recommendedName>
        <fullName evidence="8">RZ-type domain-containing protein</fullName>
    </recommendedName>
</protein>
<keyword evidence="3" id="KW-0479">Metal-binding</keyword>
<proteinExistence type="predicted"/>
<keyword evidence="7" id="KW-0175">Coiled coil</keyword>
<name>A0A8B6FLH1_MYTGA</name>
<evidence type="ECO:0000256" key="2">
    <source>
        <dbReference type="ARBA" id="ARBA00022490"/>
    </source>
</evidence>
<accession>A0A8B6FLH1</accession>
<dbReference type="PANTHER" id="PTHR22605:SF16">
    <property type="entry name" value="E3 UBIQUITIN-PROTEIN LIGASE RNF213"/>
    <property type="match status" value="1"/>
</dbReference>
<dbReference type="Pfam" id="PF20173">
    <property type="entry name" value="ZnF_RZ-type"/>
    <property type="match status" value="1"/>
</dbReference>
<dbReference type="GO" id="GO:0005737">
    <property type="term" value="C:cytoplasm"/>
    <property type="evidence" value="ECO:0007669"/>
    <property type="project" value="UniProtKB-SubCell"/>
</dbReference>